<evidence type="ECO:0000313" key="7">
    <source>
        <dbReference type="RefSeq" id="XP_022134811.1"/>
    </source>
</evidence>
<dbReference type="GO" id="GO:0046872">
    <property type="term" value="F:metal ion binding"/>
    <property type="evidence" value="ECO:0007669"/>
    <property type="project" value="UniProtKB-KW"/>
</dbReference>
<evidence type="ECO:0000256" key="1">
    <source>
        <dbReference type="ARBA" id="ARBA00008056"/>
    </source>
</evidence>
<dbReference type="InterPro" id="IPR044861">
    <property type="entry name" value="IPNS-like_FE2OG_OXY"/>
</dbReference>
<evidence type="ECO:0000256" key="4">
    <source>
        <dbReference type="ARBA" id="ARBA00023004"/>
    </source>
</evidence>
<dbReference type="PROSITE" id="PS51471">
    <property type="entry name" value="FE2OG_OXY"/>
    <property type="match status" value="2"/>
</dbReference>
<name>A0A6J1BYU1_MOMCH</name>
<feature type="domain" description="Fe2OG dioxygenase" evidence="5">
    <location>
        <begin position="181"/>
        <end position="295"/>
    </location>
</feature>
<evidence type="ECO:0000313" key="6">
    <source>
        <dbReference type="Proteomes" id="UP000504603"/>
    </source>
</evidence>
<protein>
    <submittedName>
        <fullName evidence="7">Uncharacterized protein LOC111006992</fullName>
    </submittedName>
</protein>
<keyword evidence="2" id="KW-0479">Metal-binding</keyword>
<organism evidence="6 7">
    <name type="scientific">Momordica charantia</name>
    <name type="common">Bitter gourd</name>
    <name type="synonym">Balsam pear</name>
    <dbReference type="NCBI Taxonomy" id="3673"/>
    <lineage>
        <taxon>Eukaryota</taxon>
        <taxon>Viridiplantae</taxon>
        <taxon>Streptophyta</taxon>
        <taxon>Embryophyta</taxon>
        <taxon>Tracheophyta</taxon>
        <taxon>Spermatophyta</taxon>
        <taxon>Magnoliopsida</taxon>
        <taxon>eudicotyledons</taxon>
        <taxon>Gunneridae</taxon>
        <taxon>Pentapetalae</taxon>
        <taxon>rosids</taxon>
        <taxon>fabids</taxon>
        <taxon>Cucurbitales</taxon>
        <taxon>Cucurbitaceae</taxon>
        <taxon>Momordiceae</taxon>
        <taxon>Momordica</taxon>
    </lineage>
</organism>
<keyword evidence="4" id="KW-0408">Iron</keyword>
<dbReference type="RefSeq" id="XP_022134811.1">
    <property type="nucleotide sequence ID" value="XM_022279119.1"/>
</dbReference>
<reference evidence="7" key="1">
    <citation type="submission" date="2025-08" db="UniProtKB">
        <authorList>
            <consortium name="RefSeq"/>
        </authorList>
    </citation>
    <scope>IDENTIFICATION</scope>
    <source>
        <strain evidence="7">OHB3-1</strain>
    </source>
</reference>
<evidence type="ECO:0000256" key="2">
    <source>
        <dbReference type="ARBA" id="ARBA00022723"/>
    </source>
</evidence>
<dbReference type="InterPro" id="IPR026992">
    <property type="entry name" value="DIOX_N"/>
</dbReference>
<dbReference type="KEGG" id="mcha:111006992"/>
<dbReference type="AlphaFoldDB" id="A0A6J1BYU1"/>
<evidence type="ECO:0000259" key="5">
    <source>
        <dbReference type="PROSITE" id="PS51471"/>
    </source>
</evidence>
<dbReference type="Proteomes" id="UP000504603">
    <property type="component" value="Unplaced"/>
</dbReference>
<dbReference type="FunFam" id="2.60.120.330:FF:000018">
    <property type="entry name" value="2-oxoglutarate (2OG) and Fe(II)-dependent oxygenase superfamily protein"/>
    <property type="match status" value="2"/>
</dbReference>
<dbReference type="GO" id="GO:0031418">
    <property type="term" value="F:L-ascorbic acid binding"/>
    <property type="evidence" value="ECO:0007669"/>
    <property type="project" value="UniProtKB-KW"/>
</dbReference>
<sequence>MAGTNPTGSVQDVASKGEVPERYIHKECDRGALDAPLMEAPVIDIGLLSSPSNTGPELEKLRHGLHSWGCFQAINHGMSPEFLEEVRQVAKLFFALPMEDKLKHSREEDKMEGYGNDMIFSNQQILDWTDRLYLTVCPEESRRFKYWPTNPERFREVLHEYTANVKLLSEKILKAMARSLDLDENSFLNQYGKRVQLDARFNFYLRCRNPNLVLGVKPHADGSAITILLQDKEVEGLQFLKGNEWWNAPIIPDALLVNVGDQGEITSNGIFKSRVHRVLTNSERERISLAVFYLPDPQKEIEPLEKLINETHPRLYRTVKNFVGLFFQYYQQGQRPREAAKIISVHLRKPSNMAELPDYFHTKTFQQKLLINGGDTPESYIYKDGYGGGDSNNNPLPLAEIPVVDLAQLSSSPPSTAALEDLRLALTSWGCFQAINHSISSSFLNKIHQISNQFFSLPMEEKNKCCRELYGLEGYGTDMVFSEQQILDWTDRLYLKVNPEDERQLKYWPQNPQSFREDLHEFTIKLKQIIETVLMAMARSINVEANSFTEQVGKRPELFTRFNFYPPCSRPDLVLGLKEHSDGSAITIVLLDREVEGLQWRKDDQWFRVPVPAMADSLLINIGEQAEIMSNGVFKSAVHRAVTNSEKQRISVACFCCPEKDREIEPIEGLIDERRPRLYRNVKNYVGSYFQDYQKGQRPVDKLKI</sequence>
<gene>
    <name evidence="7" type="primary">LOC111006992</name>
</gene>
<keyword evidence="3" id="KW-0847">Vitamin C</keyword>
<dbReference type="InterPro" id="IPR027443">
    <property type="entry name" value="IPNS-like_sf"/>
</dbReference>
<dbReference type="InterPro" id="IPR005123">
    <property type="entry name" value="Oxoglu/Fe-dep_dioxygenase_dom"/>
</dbReference>
<accession>A0A6J1BYU1</accession>
<dbReference type="InterPro" id="IPR050295">
    <property type="entry name" value="Plant_2OG-oxidoreductases"/>
</dbReference>
<dbReference type="GeneID" id="111006992"/>
<keyword evidence="6" id="KW-1185">Reference proteome</keyword>
<comment type="similarity">
    <text evidence="1">Belongs to the iron/ascorbate-dependent oxidoreductase family.</text>
</comment>
<evidence type="ECO:0000256" key="3">
    <source>
        <dbReference type="ARBA" id="ARBA00022896"/>
    </source>
</evidence>
<dbReference type="Gene3D" id="2.60.120.330">
    <property type="entry name" value="B-lactam Antibiotic, Isopenicillin N Synthase, Chain"/>
    <property type="match status" value="2"/>
</dbReference>
<dbReference type="OrthoDB" id="288590at2759"/>
<dbReference type="SUPFAM" id="SSF51197">
    <property type="entry name" value="Clavaminate synthase-like"/>
    <property type="match status" value="2"/>
</dbReference>
<feature type="domain" description="Fe2OG dioxygenase" evidence="5">
    <location>
        <begin position="556"/>
        <end position="658"/>
    </location>
</feature>
<dbReference type="Pfam" id="PF03171">
    <property type="entry name" value="2OG-FeII_Oxy"/>
    <property type="match status" value="2"/>
</dbReference>
<dbReference type="PANTHER" id="PTHR47991">
    <property type="entry name" value="OXOGLUTARATE/IRON-DEPENDENT DIOXYGENASE"/>
    <property type="match status" value="1"/>
</dbReference>
<proteinExistence type="inferred from homology"/>
<dbReference type="Pfam" id="PF14226">
    <property type="entry name" value="DIOX_N"/>
    <property type="match status" value="2"/>
</dbReference>